<proteinExistence type="predicted"/>
<feature type="compositionally biased region" description="Polar residues" evidence="1">
    <location>
        <begin position="28"/>
        <end position="49"/>
    </location>
</feature>
<feature type="compositionally biased region" description="Polar residues" evidence="1">
    <location>
        <begin position="101"/>
        <end position="116"/>
    </location>
</feature>
<organism evidence="2">
    <name type="scientific">Culex pipiens</name>
    <name type="common">House mosquito</name>
    <dbReference type="NCBI Taxonomy" id="7175"/>
    <lineage>
        <taxon>Eukaryota</taxon>
        <taxon>Metazoa</taxon>
        <taxon>Ecdysozoa</taxon>
        <taxon>Arthropoda</taxon>
        <taxon>Hexapoda</taxon>
        <taxon>Insecta</taxon>
        <taxon>Pterygota</taxon>
        <taxon>Neoptera</taxon>
        <taxon>Endopterygota</taxon>
        <taxon>Diptera</taxon>
        <taxon>Nematocera</taxon>
        <taxon>Culicoidea</taxon>
        <taxon>Culicidae</taxon>
        <taxon>Culicinae</taxon>
        <taxon>Culicini</taxon>
        <taxon>Culex</taxon>
        <taxon>Culex</taxon>
    </lineage>
</organism>
<protein>
    <submittedName>
        <fullName evidence="2">(northern house mosquito) hypothetical protein</fullName>
    </submittedName>
</protein>
<evidence type="ECO:0000256" key="1">
    <source>
        <dbReference type="SAM" id="MobiDB-lite"/>
    </source>
</evidence>
<dbReference type="AlphaFoldDB" id="A0A8D8BEQ9"/>
<feature type="compositionally biased region" description="Low complexity" evidence="1">
    <location>
        <begin position="1"/>
        <end position="10"/>
    </location>
</feature>
<feature type="compositionally biased region" description="Polar residues" evidence="1">
    <location>
        <begin position="133"/>
        <end position="144"/>
    </location>
</feature>
<reference evidence="2" key="1">
    <citation type="submission" date="2021-05" db="EMBL/GenBank/DDBJ databases">
        <authorList>
            <person name="Alioto T."/>
            <person name="Alioto T."/>
            <person name="Gomez Garrido J."/>
        </authorList>
    </citation>
    <scope>NUCLEOTIDE SEQUENCE</scope>
</reference>
<evidence type="ECO:0000313" key="2">
    <source>
        <dbReference type="EMBL" id="CAG6472117.1"/>
    </source>
</evidence>
<name>A0A8D8BEQ9_CULPI</name>
<dbReference type="EMBL" id="HBUE01069250">
    <property type="protein sequence ID" value="CAG6472117.1"/>
    <property type="molecule type" value="Transcribed_RNA"/>
</dbReference>
<feature type="region of interest" description="Disordered" evidence="1">
    <location>
        <begin position="1"/>
        <end position="149"/>
    </location>
</feature>
<feature type="compositionally biased region" description="Low complexity" evidence="1">
    <location>
        <begin position="61"/>
        <end position="94"/>
    </location>
</feature>
<sequence>MAFAAAAATSPAPPETNSKITRKKRMASSGSSPNQSRPLTSATYASSAFQPHKRSNSTQMPPSKAASSSAPSATSSPRSNSVFSSISPAASTSKSPKKNRPPSTQLTNSNPNNTCAASCAVRPPSPPQPSCSRTWSPTTPQNGAKTPKSANWMALSATCATRASGRSAPCTSISFRRIAAPTHDRTCAASVGRRSRRRPG</sequence>
<accession>A0A8D8BEQ9</accession>